<evidence type="ECO:0000313" key="4">
    <source>
        <dbReference type="Proteomes" id="UP000789595"/>
    </source>
</evidence>
<protein>
    <submittedName>
        <fullName evidence="1">Uncharacterized protein</fullName>
    </submittedName>
</protein>
<reference evidence="1" key="1">
    <citation type="submission" date="2021-01" db="EMBL/GenBank/DDBJ databases">
        <authorList>
            <person name="Corre E."/>
            <person name="Pelletier E."/>
            <person name="Niang G."/>
            <person name="Scheremetjew M."/>
            <person name="Finn R."/>
            <person name="Kale V."/>
            <person name="Holt S."/>
            <person name="Cochrane G."/>
            <person name="Meng A."/>
            <person name="Brown T."/>
            <person name="Cohen L."/>
        </authorList>
    </citation>
    <scope>NUCLEOTIDE SEQUENCE</scope>
    <source>
        <strain evidence="1">CCMP1756</strain>
    </source>
</reference>
<name>A0A6S8SZR9_9STRA</name>
<sequence>MTALWASVGVITILLLLVYRYIFTTTYEISNETLFREEGPKALAATASDGFEAVKALPWPRSLPGLKQIDKYKALKRHVLAQWNENEDMKAEVRQQLRHALMDRCQVHITWLLRVEREQQSIERMARRGMMSESDLKKFARFSQLLDTEVNDVRHEAGWLCDDLERSQQASEEIWRIAVQIWNQRRQEDAARARALKATTEDAARRRDAGSGLKGLKGGFLGKVIDSKPSSSRQFASTQPAFKPMTWPETHPRERAIQEYEFIKAGFLNQDQDKGEAVGRARQRLRDALLQRCQQQIPWILSLRQEQQRTRIATERARWQSSEIPTAEYLSTLQVFETKCKMESASIQEEAEWLGEQDGTPGMGEKIWSMAFELHAKANAQNTKRERLLQLHQEKILQTYAAGTAKPWPADLPGVKQRSIYDQMKSAALQQLSQPAQAAMLQGHTAPRVVGERAARQLRAALMARCQQVIPLIQRLQAEGFVFNKAVELGHVNEKDIACFEAVDTSVKAEIEAVKSEANWLSDNSGTNVGMGEQIWPAAFQIYTRRRAEVTKQIQTAQTNPLTINTVFADVVD</sequence>
<evidence type="ECO:0000313" key="3">
    <source>
        <dbReference type="EMBL" id="CAH0365097.1"/>
    </source>
</evidence>
<dbReference type="EMBL" id="CAKKNE010000001">
    <property type="protein sequence ID" value="CAH0365097.1"/>
    <property type="molecule type" value="Genomic_DNA"/>
</dbReference>
<dbReference type="AlphaFoldDB" id="A0A6S8SZR9"/>
<accession>A0A6S8SZR9</accession>
<evidence type="ECO:0000313" key="2">
    <source>
        <dbReference type="EMBL" id="CAE0691049.1"/>
    </source>
</evidence>
<reference evidence="3" key="2">
    <citation type="submission" date="2021-11" db="EMBL/GenBank/DDBJ databases">
        <authorList>
            <consortium name="Genoscope - CEA"/>
            <person name="William W."/>
        </authorList>
    </citation>
    <scope>NUCLEOTIDE SEQUENCE</scope>
</reference>
<dbReference type="EMBL" id="HBIW01007692">
    <property type="protein sequence ID" value="CAE0691047.1"/>
    <property type="molecule type" value="Transcribed_RNA"/>
</dbReference>
<dbReference type="Proteomes" id="UP000789595">
    <property type="component" value="Unassembled WGS sequence"/>
</dbReference>
<proteinExistence type="predicted"/>
<dbReference type="OrthoDB" id="10593330at2759"/>
<keyword evidence="4" id="KW-1185">Reference proteome</keyword>
<gene>
    <name evidence="1" type="ORF">PCAL00307_LOCUS6483</name>
    <name evidence="2" type="ORF">PCAL00307_LOCUS6485</name>
    <name evidence="3" type="ORF">PECAL_1P15080</name>
</gene>
<organism evidence="1">
    <name type="scientific">Pelagomonas calceolata</name>
    <dbReference type="NCBI Taxonomy" id="35677"/>
    <lineage>
        <taxon>Eukaryota</taxon>
        <taxon>Sar</taxon>
        <taxon>Stramenopiles</taxon>
        <taxon>Ochrophyta</taxon>
        <taxon>Pelagophyceae</taxon>
        <taxon>Pelagomonadales</taxon>
        <taxon>Pelagomonadaceae</taxon>
        <taxon>Pelagomonas</taxon>
    </lineage>
</organism>
<evidence type="ECO:0000313" key="1">
    <source>
        <dbReference type="EMBL" id="CAE0691047.1"/>
    </source>
</evidence>
<dbReference type="EMBL" id="HBIW01007695">
    <property type="protein sequence ID" value="CAE0691049.1"/>
    <property type="molecule type" value="Transcribed_RNA"/>
</dbReference>